<dbReference type="Proteomes" id="UP000298009">
    <property type="component" value="Unassembled WGS sequence"/>
</dbReference>
<dbReference type="AlphaFoldDB" id="A0A4R9I7C3"/>
<dbReference type="RefSeq" id="WP_135601874.1">
    <property type="nucleotide sequence ID" value="NZ_RQFK01000026.1"/>
</dbReference>
<name>A0A4R9I7C3_9LEPT</name>
<keyword evidence="2" id="KW-1185">Reference proteome</keyword>
<evidence type="ECO:0000313" key="2">
    <source>
        <dbReference type="Proteomes" id="UP000298009"/>
    </source>
</evidence>
<sequence>MNQLIRTYITIFLLISFLGQCKAQREDKIKETQNKCLETMYLASLNAGKPGFSGTFQFLGSCSGTSNYSPSCIEQYAIIKEEITCPLGYTKSTVKCSVQNLVGVCRYQPNGDTTKVTTVVYVKPNDTSESAIANCQSYGTGSLFTETYLNPGDRSTSLDSILTTAFVCIDKAEKN</sequence>
<comment type="caution">
    <text evidence="1">The sequence shown here is derived from an EMBL/GenBank/DDBJ whole genome shotgun (WGS) entry which is preliminary data.</text>
</comment>
<dbReference type="OrthoDB" id="344178at2"/>
<organism evidence="1 2">
    <name type="scientific">Leptospira noumeaensis</name>
    <dbReference type="NCBI Taxonomy" id="2484964"/>
    <lineage>
        <taxon>Bacteria</taxon>
        <taxon>Pseudomonadati</taxon>
        <taxon>Spirochaetota</taxon>
        <taxon>Spirochaetia</taxon>
        <taxon>Leptospirales</taxon>
        <taxon>Leptospiraceae</taxon>
        <taxon>Leptospira</taxon>
    </lineage>
</organism>
<proteinExistence type="predicted"/>
<evidence type="ECO:0000313" key="1">
    <source>
        <dbReference type="EMBL" id="TGK82031.1"/>
    </source>
</evidence>
<accession>A0A4R9I7C3</accession>
<gene>
    <name evidence="1" type="ORF">EHQ24_12215</name>
</gene>
<reference evidence="1" key="1">
    <citation type="journal article" date="2019" name="PLoS Negl. Trop. Dis.">
        <title>Revisiting the worldwide diversity of Leptospira species in the environment.</title>
        <authorList>
            <person name="Vincent A.T."/>
            <person name="Schiettekatte O."/>
            <person name="Bourhy P."/>
            <person name="Veyrier F.J."/>
            <person name="Picardeau M."/>
        </authorList>
    </citation>
    <scope>NUCLEOTIDE SEQUENCE [LARGE SCALE GENOMIC DNA]</scope>
    <source>
        <strain evidence="1">201800287</strain>
    </source>
</reference>
<protein>
    <submittedName>
        <fullName evidence="1">Uncharacterized protein</fullName>
    </submittedName>
</protein>
<dbReference type="EMBL" id="RQFK01000026">
    <property type="protein sequence ID" value="TGK82031.1"/>
    <property type="molecule type" value="Genomic_DNA"/>
</dbReference>